<dbReference type="PANTHER" id="PTHR14742">
    <property type="entry name" value="RIBONUCLEASE P SUBUNIT P21"/>
    <property type="match status" value="1"/>
</dbReference>
<evidence type="ECO:0000256" key="3">
    <source>
        <dbReference type="ARBA" id="ARBA00022722"/>
    </source>
</evidence>
<comment type="function">
    <text evidence="8">Part of ribonuclease P, a protein complex that generates mature tRNA molecules by cleaving their 5'-ends.</text>
</comment>
<feature type="binding site" evidence="8">
    <location>
        <position position="66"/>
    </location>
    <ligand>
        <name>Zn(2+)</name>
        <dbReference type="ChEBI" id="CHEBI:29105"/>
    </ligand>
</feature>
<dbReference type="InterPro" id="IPR007175">
    <property type="entry name" value="Rpr2/Snm1/Rpp21"/>
</dbReference>
<keyword evidence="7 8" id="KW-0862">Zinc</keyword>
<comment type="cofactor">
    <cofactor evidence="8">
        <name>Zn(2+)</name>
        <dbReference type="ChEBI" id="CHEBI:29105"/>
    </cofactor>
    <text evidence="8">Binds 1 zinc ion per subunit.</text>
</comment>
<accession>A0A832ZWR6</accession>
<keyword evidence="5 8" id="KW-0255">Endonuclease</keyword>
<protein>
    <recommendedName>
        <fullName evidence="8">Ribonuclease P protein component 4</fullName>
        <shortName evidence="8">RNase P component 4</shortName>
        <ecNumber evidence="8">3.1.26.5</ecNumber>
    </recommendedName>
    <alternativeName>
        <fullName evidence="8">Rpp21</fullName>
    </alternativeName>
</protein>
<comment type="similarity">
    <text evidence="8">Belongs to the eukaryotic/archaeal RNase P protein component 4 family.</text>
</comment>
<evidence type="ECO:0000256" key="2">
    <source>
        <dbReference type="ARBA" id="ARBA00022694"/>
    </source>
</evidence>
<name>A0A832ZWR6_CALS0</name>
<comment type="caution">
    <text evidence="9">The sequence shown here is derived from an EMBL/GenBank/DDBJ whole genome shotgun (WGS) entry which is preliminary data.</text>
</comment>
<feature type="binding site" evidence="8">
    <location>
        <position position="95"/>
    </location>
    <ligand>
        <name>Zn(2+)</name>
        <dbReference type="ChEBI" id="CHEBI:29105"/>
    </ligand>
</feature>
<evidence type="ECO:0000256" key="5">
    <source>
        <dbReference type="ARBA" id="ARBA00022759"/>
    </source>
</evidence>
<dbReference type="PIRSF" id="PIRSF004878">
    <property type="entry name" value="RNase_P_4"/>
    <property type="match status" value="1"/>
</dbReference>
<keyword evidence="4 8" id="KW-0479">Metal-binding</keyword>
<dbReference type="Pfam" id="PF04032">
    <property type="entry name" value="Rpr2"/>
    <property type="match status" value="1"/>
</dbReference>
<dbReference type="PANTHER" id="PTHR14742:SF0">
    <property type="entry name" value="RIBONUCLEASE P PROTEIN SUBUNIT P21"/>
    <property type="match status" value="1"/>
</dbReference>
<reference evidence="9" key="1">
    <citation type="journal article" date="2020" name="ISME J.">
        <title>Gammaproteobacteria mediating utilization of methyl-, sulfur- and petroleum organic compounds in deep ocean hydrothermal plumes.</title>
        <authorList>
            <person name="Zhou Z."/>
            <person name="Liu Y."/>
            <person name="Pan J."/>
            <person name="Cron B.R."/>
            <person name="Toner B.M."/>
            <person name="Anantharaman K."/>
            <person name="Breier J.A."/>
            <person name="Dick G.J."/>
            <person name="Li M."/>
        </authorList>
    </citation>
    <scope>NUCLEOTIDE SEQUENCE</scope>
    <source>
        <strain evidence="9">SZUA-1515</strain>
    </source>
</reference>
<dbReference type="GO" id="GO:0005737">
    <property type="term" value="C:cytoplasm"/>
    <property type="evidence" value="ECO:0007669"/>
    <property type="project" value="UniProtKB-SubCell"/>
</dbReference>
<evidence type="ECO:0000256" key="4">
    <source>
        <dbReference type="ARBA" id="ARBA00022723"/>
    </source>
</evidence>
<gene>
    <name evidence="8" type="primary">rnp4</name>
    <name evidence="9" type="ORF">EYH45_06840</name>
</gene>
<dbReference type="EMBL" id="DQVM01000131">
    <property type="protein sequence ID" value="HIQ30263.1"/>
    <property type="molecule type" value="Genomic_DNA"/>
</dbReference>
<keyword evidence="3 8" id="KW-0540">Nuclease</keyword>
<dbReference type="GO" id="GO:0001682">
    <property type="term" value="P:tRNA 5'-leader removal"/>
    <property type="evidence" value="ECO:0007669"/>
    <property type="project" value="UniProtKB-UniRule"/>
</dbReference>
<dbReference type="Proteomes" id="UP000608579">
    <property type="component" value="Unassembled WGS sequence"/>
</dbReference>
<dbReference type="Gene3D" id="6.20.50.20">
    <property type="match status" value="1"/>
</dbReference>
<dbReference type="AlphaFoldDB" id="A0A832ZWR6"/>
<keyword evidence="6 8" id="KW-0378">Hydrolase</keyword>
<comment type="subcellular location">
    <subcellularLocation>
        <location evidence="8">Cytoplasm</location>
    </subcellularLocation>
</comment>
<evidence type="ECO:0000256" key="6">
    <source>
        <dbReference type="ARBA" id="ARBA00022801"/>
    </source>
</evidence>
<evidence type="ECO:0000313" key="9">
    <source>
        <dbReference type="EMBL" id="HIQ30263.1"/>
    </source>
</evidence>
<proteinExistence type="inferred from homology"/>
<comment type="catalytic activity">
    <reaction evidence="8">
        <text>Endonucleolytic cleavage of RNA, removing 5'-extranucleotides from tRNA precursor.</text>
        <dbReference type="EC" id="3.1.26.5"/>
    </reaction>
</comment>
<dbReference type="Gene3D" id="1.20.5.420">
    <property type="entry name" value="Immunoglobulin FC, subunit C"/>
    <property type="match status" value="1"/>
</dbReference>
<evidence type="ECO:0000256" key="8">
    <source>
        <dbReference type="HAMAP-Rule" id="MF_00757"/>
    </source>
</evidence>
<dbReference type="HAMAP" id="MF_00757">
    <property type="entry name" value="RNase_P_4"/>
    <property type="match status" value="1"/>
</dbReference>
<evidence type="ECO:0000256" key="7">
    <source>
        <dbReference type="ARBA" id="ARBA00022833"/>
    </source>
</evidence>
<keyword evidence="2 8" id="KW-0819">tRNA processing</keyword>
<dbReference type="GO" id="GO:0004526">
    <property type="term" value="F:ribonuclease P activity"/>
    <property type="evidence" value="ECO:0007669"/>
    <property type="project" value="UniProtKB-UniRule"/>
</dbReference>
<evidence type="ECO:0000313" key="10">
    <source>
        <dbReference type="Proteomes" id="UP000608579"/>
    </source>
</evidence>
<dbReference type="GO" id="GO:0008270">
    <property type="term" value="F:zinc ion binding"/>
    <property type="evidence" value="ECO:0007669"/>
    <property type="project" value="UniProtKB-UniRule"/>
</dbReference>
<dbReference type="InterPro" id="IPR016432">
    <property type="entry name" value="RNP4"/>
</dbReference>
<sequence>MSRGRRQARRRKLRDLVIQRVERALDFAFSIYSTHPEYAVKAVKQAQRLAQKARVRLPTRLRRRFCRKCGVPFVGSSTFSVRVRQNRSTHVVLRCKSCGFTRRFYIRQAI</sequence>
<keyword evidence="1 8" id="KW-0963">Cytoplasm</keyword>
<dbReference type="EC" id="3.1.26.5" evidence="8"/>
<feature type="binding site" evidence="8">
    <location>
        <position position="69"/>
    </location>
    <ligand>
        <name>Zn(2+)</name>
        <dbReference type="ChEBI" id="CHEBI:29105"/>
    </ligand>
</feature>
<comment type="subunit">
    <text evidence="8">Consists of a catalytic RNA component and at least 4-5 protein subunits.</text>
</comment>
<feature type="binding site" evidence="8">
    <location>
        <position position="98"/>
    </location>
    <ligand>
        <name>Zn(2+)</name>
        <dbReference type="ChEBI" id="CHEBI:29105"/>
    </ligand>
</feature>
<organism evidence="9 10">
    <name type="scientific">Caldiarchaeum subterraneum</name>
    <dbReference type="NCBI Taxonomy" id="311458"/>
    <lineage>
        <taxon>Archaea</taxon>
        <taxon>Nitrososphaerota</taxon>
        <taxon>Candidatus Caldarchaeales</taxon>
        <taxon>Candidatus Caldarchaeaceae</taxon>
        <taxon>Candidatus Caldarchaeum</taxon>
    </lineage>
</organism>
<evidence type="ECO:0000256" key="1">
    <source>
        <dbReference type="ARBA" id="ARBA00022490"/>
    </source>
</evidence>
<dbReference type="GO" id="GO:0030677">
    <property type="term" value="C:ribonuclease P complex"/>
    <property type="evidence" value="ECO:0007669"/>
    <property type="project" value="UniProtKB-UniRule"/>
</dbReference>